<proteinExistence type="predicted"/>
<accession>A0A2N5DRU0</accession>
<feature type="transmembrane region" description="Helical" evidence="1">
    <location>
        <begin position="128"/>
        <end position="148"/>
    </location>
</feature>
<sequence>MTTPHGPTNGSEDDWTTLAKAWTDPAAAEPAIDPAQIRALRRRDRLARLNFAAEMAGVPLVLGLVAWAVVTRELPWPAAIACALFTLFAGAMTLWSRRGDPGLLLDTPQTVVSTALAQARTGLRWAQAGTWTCVAGAAFLAAMGSLSGRWRADWPLLAGGAVFLAACLMLYRGHARRCRRRIAAHEAALAALQER</sequence>
<comment type="caution">
    <text evidence="2">The sequence shown here is derived from an EMBL/GenBank/DDBJ whole genome shotgun (WGS) entry which is preliminary data.</text>
</comment>
<dbReference type="RefSeq" id="WP_101716175.1">
    <property type="nucleotide sequence ID" value="NZ_PJRS01000004.1"/>
</dbReference>
<feature type="transmembrane region" description="Helical" evidence="1">
    <location>
        <begin position="51"/>
        <end position="70"/>
    </location>
</feature>
<name>A0A2N5DRU0_9CAUL</name>
<dbReference type="EMBL" id="PJRS01000004">
    <property type="protein sequence ID" value="PLR28758.1"/>
    <property type="molecule type" value="Genomic_DNA"/>
</dbReference>
<feature type="transmembrane region" description="Helical" evidence="1">
    <location>
        <begin position="76"/>
        <end position="95"/>
    </location>
</feature>
<dbReference type="OrthoDB" id="9938896at2"/>
<evidence type="ECO:0000256" key="1">
    <source>
        <dbReference type="SAM" id="Phobius"/>
    </source>
</evidence>
<gene>
    <name evidence="2" type="ORF">SGCZBJ_00985</name>
</gene>
<organism evidence="2 3">
    <name type="scientific">Caulobacter zeae</name>
    <dbReference type="NCBI Taxonomy" id="2055137"/>
    <lineage>
        <taxon>Bacteria</taxon>
        <taxon>Pseudomonadati</taxon>
        <taxon>Pseudomonadota</taxon>
        <taxon>Alphaproteobacteria</taxon>
        <taxon>Caulobacterales</taxon>
        <taxon>Caulobacteraceae</taxon>
        <taxon>Caulobacter</taxon>
    </lineage>
</organism>
<keyword evidence="1" id="KW-1133">Transmembrane helix</keyword>
<protein>
    <submittedName>
        <fullName evidence="2">Uncharacterized protein</fullName>
    </submittedName>
</protein>
<dbReference type="Proteomes" id="UP000234479">
    <property type="component" value="Unassembled WGS sequence"/>
</dbReference>
<keyword evidence="1" id="KW-0812">Transmembrane</keyword>
<feature type="transmembrane region" description="Helical" evidence="1">
    <location>
        <begin position="154"/>
        <end position="171"/>
    </location>
</feature>
<evidence type="ECO:0000313" key="3">
    <source>
        <dbReference type="Proteomes" id="UP000234479"/>
    </source>
</evidence>
<evidence type="ECO:0000313" key="2">
    <source>
        <dbReference type="EMBL" id="PLR28758.1"/>
    </source>
</evidence>
<dbReference type="AlphaFoldDB" id="A0A2N5DRU0"/>
<keyword evidence="3" id="KW-1185">Reference proteome</keyword>
<keyword evidence="1" id="KW-0472">Membrane</keyword>
<reference evidence="2 3" key="1">
    <citation type="submission" date="2017-12" db="EMBL/GenBank/DDBJ databases">
        <title>The genome sequence of Caulobacter sp. 410.</title>
        <authorList>
            <person name="Gao J."/>
            <person name="Mao X."/>
            <person name="Sun J."/>
        </authorList>
    </citation>
    <scope>NUCLEOTIDE SEQUENCE [LARGE SCALE GENOMIC DNA]</scope>
    <source>
        <strain evidence="2 3">410</strain>
    </source>
</reference>